<keyword evidence="2" id="KW-0472">Membrane</keyword>
<sequence>MASAETKREERRRKILQNSEDRMRKLLGQTGKDTEKALNIPPESELSLNKSKTTITSDSEQNDINQALKSSINNTAADVLSESKKDSTIFNSPSFKDEIDKTVVKDKKTLGTGIEHPVTQKTDQLNKDDIQRMLDVMRLGLVVLLAVVVRWILSFGFGIIFLQSMFVPFIITEIVFYAFHHMNNQEIILRPKGSLLSGALVLCGIKPELIATYNQIMGYMNAIVEDFATYLFAFLICNIFMGREVK</sequence>
<proteinExistence type="predicted"/>
<dbReference type="EMBL" id="JAZGQO010000004">
    <property type="protein sequence ID" value="KAK6187835.1"/>
    <property type="molecule type" value="Genomic_DNA"/>
</dbReference>
<evidence type="ECO:0000256" key="1">
    <source>
        <dbReference type="SAM" id="MobiDB-lite"/>
    </source>
</evidence>
<keyword evidence="2" id="KW-0812">Transmembrane</keyword>
<evidence type="ECO:0008006" key="5">
    <source>
        <dbReference type="Google" id="ProtNLM"/>
    </source>
</evidence>
<comment type="caution">
    <text evidence="3">The sequence shown here is derived from an EMBL/GenBank/DDBJ whole genome shotgun (WGS) entry which is preliminary data.</text>
</comment>
<dbReference type="GO" id="GO:0043529">
    <property type="term" value="C:GET complex"/>
    <property type="evidence" value="ECO:0007669"/>
    <property type="project" value="TreeGrafter"/>
</dbReference>
<dbReference type="GO" id="GO:0071816">
    <property type="term" value="P:tail-anchored membrane protein insertion into ER membrane"/>
    <property type="evidence" value="ECO:0007669"/>
    <property type="project" value="TreeGrafter"/>
</dbReference>
<evidence type="ECO:0000313" key="3">
    <source>
        <dbReference type="EMBL" id="KAK6187835.1"/>
    </source>
</evidence>
<accession>A0AAN8K4A2</accession>
<evidence type="ECO:0000313" key="4">
    <source>
        <dbReference type="Proteomes" id="UP001347796"/>
    </source>
</evidence>
<feature type="transmembrane region" description="Helical" evidence="2">
    <location>
        <begin position="136"/>
        <end position="153"/>
    </location>
</feature>
<reference evidence="3 4" key="1">
    <citation type="submission" date="2024-01" db="EMBL/GenBank/DDBJ databases">
        <title>The genome of the rayed Mediterranean limpet Patella caerulea (Linnaeus, 1758).</title>
        <authorList>
            <person name="Anh-Thu Weber A."/>
            <person name="Halstead-Nussloch G."/>
        </authorList>
    </citation>
    <scope>NUCLEOTIDE SEQUENCE [LARGE SCALE GENOMIC DNA]</scope>
    <source>
        <strain evidence="3">AATW-2023a</strain>
        <tissue evidence="3">Whole specimen</tissue>
    </source>
</reference>
<dbReference type="AlphaFoldDB" id="A0AAN8K4A2"/>
<organism evidence="3 4">
    <name type="scientific">Patella caerulea</name>
    <name type="common">Rayed Mediterranean limpet</name>
    <dbReference type="NCBI Taxonomy" id="87958"/>
    <lineage>
        <taxon>Eukaryota</taxon>
        <taxon>Metazoa</taxon>
        <taxon>Spiralia</taxon>
        <taxon>Lophotrochozoa</taxon>
        <taxon>Mollusca</taxon>
        <taxon>Gastropoda</taxon>
        <taxon>Patellogastropoda</taxon>
        <taxon>Patelloidea</taxon>
        <taxon>Patellidae</taxon>
        <taxon>Patella</taxon>
    </lineage>
</organism>
<dbReference type="InterPro" id="IPR016719">
    <property type="entry name" value="CAMLG"/>
</dbReference>
<keyword evidence="4" id="KW-1185">Reference proteome</keyword>
<feature type="region of interest" description="Disordered" evidence="1">
    <location>
        <begin position="1"/>
        <end position="40"/>
    </location>
</feature>
<feature type="transmembrane region" description="Helical" evidence="2">
    <location>
        <begin position="195"/>
        <end position="213"/>
    </location>
</feature>
<dbReference type="Proteomes" id="UP001347796">
    <property type="component" value="Unassembled WGS sequence"/>
</dbReference>
<feature type="transmembrane region" description="Helical" evidence="2">
    <location>
        <begin position="159"/>
        <end position="179"/>
    </location>
</feature>
<feature type="transmembrane region" description="Helical" evidence="2">
    <location>
        <begin position="219"/>
        <end position="241"/>
    </location>
</feature>
<evidence type="ECO:0000256" key="2">
    <source>
        <dbReference type="SAM" id="Phobius"/>
    </source>
</evidence>
<keyword evidence="2" id="KW-1133">Transmembrane helix</keyword>
<name>A0AAN8K4A2_PATCE</name>
<protein>
    <recommendedName>
        <fullName evidence="5">Calcium signal-modulating cyclophilin ligand</fullName>
    </recommendedName>
</protein>
<dbReference type="PANTHER" id="PTHR15026">
    <property type="entry name" value="CALCIUM-SIGNAL MODULATING CYCLOPHILIN LIGAND CAML"/>
    <property type="match status" value="1"/>
</dbReference>
<dbReference type="PANTHER" id="PTHR15026:SF0">
    <property type="entry name" value="GUIDED ENTRY OF TAIL-ANCHORED PROTEINS FACTOR CAMLG"/>
    <property type="match status" value="1"/>
</dbReference>
<gene>
    <name evidence="3" type="ORF">SNE40_005772</name>
</gene>